<keyword evidence="2" id="KW-1185">Reference proteome</keyword>
<evidence type="ECO:0000313" key="2">
    <source>
        <dbReference type="Proteomes" id="UP000244956"/>
    </source>
</evidence>
<sequence length="111" mass="12763">MLVEYPYKGKLKIPDLGEREFVKLAFVYEDSTIVTIEVSIKDHLVCSGKVSWVLGIDSVPFDKRYLKGFPVWKTTTKVFFWNNVSDGIEDLLVIPLNGSPEINFPIFEEDF</sequence>
<accession>A0A2U2BDZ6</accession>
<evidence type="ECO:0000313" key="1">
    <source>
        <dbReference type="EMBL" id="PWE01281.1"/>
    </source>
</evidence>
<protein>
    <submittedName>
        <fullName evidence="1">Uncharacterized protein</fullName>
    </submittedName>
</protein>
<dbReference type="EMBL" id="QEWP01000001">
    <property type="protein sequence ID" value="PWE01281.1"/>
    <property type="molecule type" value="Genomic_DNA"/>
</dbReference>
<reference evidence="1 2" key="1">
    <citation type="submission" date="2018-05" db="EMBL/GenBank/DDBJ databases">
        <title>Marinilabilia rubrum sp. nov., isolated from saltern sediment.</title>
        <authorList>
            <person name="Zhang R."/>
        </authorList>
    </citation>
    <scope>NUCLEOTIDE SEQUENCE [LARGE SCALE GENOMIC DNA]</scope>
    <source>
        <strain evidence="1 2">WTE16</strain>
    </source>
</reference>
<proteinExistence type="predicted"/>
<dbReference type="AlphaFoldDB" id="A0A2U2BDZ6"/>
<name>A0A2U2BDZ6_9BACT</name>
<gene>
    <name evidence="1" type="ORF">DDZ16_02005</name>
</gene>
<organism evidence="1 2">
    <name type="scientific">Marinilabilia rubra</name>
    <dbReference type="NCBI Taxonomy" id="2162893"/>
    <lineage>
        <taxon>Bacteria</taxon>
        <taxon>Pseudomonadati</taxon>
        <taxon>Bacteroidota</taxon>
        <taxon>Bacteroidia</taxon>
        <taxon>Marinilabiliales</taxon>
        <taxon>Marinilabiliaceae</taxon>
        <taxon>Marinilabilia</taxon>
    </lineage>
</organism>
<comment type="caution">
    <text evidence="1">The sequence shown here is derived from an EMBL/GenBank/DDBJ whole genome shotgun (WGS) entry which is preliminary data.</text>
</comment>
<dbReference type="Proteomes" id="UP000244956">
    <property type="component" value="Unassembled WGS sequence"/>
</dbReference>